<feature type="transmembrane region" description="Helical" evidence="7">
    <location>
        <begin position="67"/>
        <end position="87"/>
    </location>
</feature>
<feature type="transmembrane region" description="Helical" evidence="7">
    <location>
        <begin position="190"/>
        <end position="211"/>
    </location>
</feature>
<feature type="transmembrane region" description="Helical" evidence="7">
    <location>
        <begin position="232"/>
        <end position="252"/>
    </location>
</feature>
<dbReference type="PANTHER" id="PTHR33048">
    <property type="entry name" value="PTH11-LIKE INTEGRAL MEMBRANE PROTEIN (AFU_ORTHOLOGUE AFUA_5G11245)"/>
    <property type="match status" value="1"/>
</dbReference>
<feature type="region of interest" description="Disordered" evidence="6">
    <location>
        <begin position="357"/>
        <end position="395"/>
    </location>
</feature>
<feature type="compositionally biased region" description="Basic and acidic residues" evidence="6">
    <location>
        <begin position="359"/>
        <end position="369"/>
    </location>
</feature>
<accession>A0A2V1DCY1</accession>
<dbReference type="Proteomes" id="UP000244855">
    <property type="component" value="Unassembled WGS sequence"/>
</dbReference>
<keyword evidence="4 7" id="KW-0472">Membrane</keyword>
<dbReference type="AlphaFoldDB" id="A0A2V1DCY1"/>
<feature type="transmembrane region" description="Helical" evidence="7">
    <location>
        <begin position="264"/>
        <end position="287"/>
    </location>
</feature>
<reference evidence="9 10" key="1">
    <citation type="journal article" date="2018" name="Sci. Rep.">
        <title>Comparative genomics provides insights into the lifestyle and reveals functional heterogeneity of dark septate endophytic fungi.</title>
        <authorList>
            <person name="Knapp D.G."/>
            <person name="Nemeth J.B."/>
            <person name="Barry K."/>
            <person name="Hainaut M."/>
            <person name="Henrissat B."/>
            <person name="Johnson J."/>
            <person name="Kuo A."/>
            <person name="Lim J.H.P."/>
            <person name="Lipzen A."/>
            <person name="Nolan M."/>
            <person name="Ohm R.A."/>
            <person name="Tamas L."/>
            <person name="Grigoriev I.V."/>
            <person name="Spatafora J.W."/>
            <person name="Nagy L.G."/>
            <person name="Kovacs G.M."/>
        </authorList>
    </citation>
    <scope>NUCLEOTIDE SEQUENCE [LARGE SCALE GENOMIC DNA]</scope>
    <source>
        <strain evidence="9 10">DSE2036</strain>
    </source>
</reference>
<name>A0A2V1DCY1_9PLEO</name>
<sequence>MAPFEMSILDKPMAPAPNHITPDFEHPQDEAALAYIVLAISLATTTLFAWFRLLCKTFIVGQLHVEDYFIPVAWLAAVGHVACGFVINEFAPIIHSWEMTMRIFGKYLLWYKLGSIFYNISIVLIKISMLIQVLRVFVPRGSQSKTYYVCHALIWVNVIYYAITVFTMMFTCRPIQKSWQPWVPGTCMNIGAISMSTAAVNLVGDLCILAVTQVKIWKLMRVERRQRIKLSVVFFAAIIPCAFAIMCLWYNTLSLQGHDFAHTSAYMTIACHGEIASGMFVLFLPMLPRFFTHVKENTTLFSTSRTNLNRRSKKQSQSTEVEFSDVTGSRLQRDYEAAQAADAGRVGRKKSLWHISYSESDRNSSEDQRPIFPTSSKNDAKNGIFVQTEVSVNSR</sequence>
<keyword evidence="3 7" id="KW-1133">Transmembrane helix</keyword>
<evidence type="ECO:0000256" key="2">
    <source>
        <dbReference type="ARBA" id="ARBA00022692"/>
    </source>
</evidence>
<proteinExistence type="inferred from homology"/>
<organism evidence="9 10">
    <name type="scientific">Periconia macrospinosa</name>
    <dbReference type="NCBI Taxonomy" id="97972"/>
    <lineage>
        <taxon>Eukaryota</taxon>
        <taxon>Fungi</taxon>
        <taxon>Dikarya</taxon>
        <taxon>Ascomycota</taxon>
        <taxon>Pezizomycotina</taxon>
        <taxon>Dothideomycetes</taxon>
        <taxon>Pleosporomycetidae</taxon>
        <taxon>Pleosporales</taxon>
        <taxon>Massarineae</taxon>
        <taxon>Periconiaceae</taxon>
        <taxon>Periconia</taxon>
    </lineage>
</organism>
<keyword evidence="2 7" id="KW-0812">Transmembrane</keyword>
<comment type="similarity">
    <text evidence="5">Belongs to the SAT4 family.</text>
</comment>
<protein>
    <recommendedName>
        <fullName evidence="8">Rhodopsin domain-containing protein</fullName>
    </recommendedName>
</protein>
<feature type="transmembrane region" description="Helical" evidence="7">
    <location>
        <begin position="146"/>
        <end position="170"/>
    </location>
</feature>
<comment type="subcellular location">
    <subcellularLocation>
        <location evidence="1">Membrane</location>
        <topology evidence="1">Multi-pass membrane protein</topology>
    </subcellularLocation>
</comment>
<dbReference type="InterPro" id="IPR052337">
    <property type="entry name" value="SAT4-like"/>
</dbReference>
<dbReference type="EMBL" id="KZ805480">
    <property type="protein sequence ID" value="PVH95898.1"/>
    <property type="molecule type" value="Genomic_DNA"/>
</dbReference>
<evidence type="ECO:0000256" key="7">
    <source>
        <dbReference type="SAM" id="Phobius"/>
    </source>
</evidence>
<keyword evidence="10" id="KW-1185">Reference proteome</keyword>
<dbReference type="Pfam" id="PF20684">
    <property type="entry name" value="Fung_rhodopsin"/>
    <property type="match status" value="1"/>
</dbReference>
<evidence type="ECO:0000256" key="4">
    <source>
        <dbReference type="ARBA" id="ARBA00023136"/>
    </source>
</evidence>
<dbReference type="GO" id="GO:0016020">
    <property type="term" value="C:membrane"/>
    <property type="evidence" value="ECO:0007669"/>
    <property type="project" value="UniProtKB-SubCell"/>
</dbReference>
<dbReference type="InterPro" id="IPR049326">
    <property type="entry name" value="Rhodopsin_dom_fungi"/>
</dbReference>
<evidence type="ECO:0000313" key="9">
    <source>
        <dbReference type="EMBL" id="PVH95898.1"/>
    </source>
</evidence>
<evidence type="ECO:0000256" key="3">
    <source>
        <dbReference type="ARBA" id="ARBA00022989"/>
    </source>
</evidence>
<gene>
    <name evidence="9" type="ORF">DM02DRAFT_136855</name>
</gene>
<evidence type="ECO:0000313" key="10">
    <source>
        <dbReference type="Proteomes" id="UP000244855"/>
    </source>
</evidence>
<feature type="transmembrane region" description="Helical" evidence="7">
    <location>
        <begin position="32"/>
        <end position="55"/>
    </location>
</feature>
<dbReference type="OrthoDB" id="4682787at2759"/>
<evidence type="ECO:0000259" key="8">
    <source>
        <dbReference type="Pfam" id="PF20684"/>
    </source>
</evidence>
<evidence type="ECO:0000256" key="1">
    <source>
        <dbReference type="ARBA" id="ARBA00004141"/>
    </source>
</evidence>
<dbReference type="PANTHER" id="PTHR33048:SF47">
    <property type="entry name" value="INTEGRAL MEMBRANE PROTEIN-RELATED"/>
    <property type="match status" value="1"/>
</dbReference>
<dbReference type="STRING" id="97972.A0A2V1DCY1"/>
<feature type="domain" description="Rhodopsin" evidence="8">
    <location>
        <begin position="52"/>
        <end position="291"/>
    </location>
</feature>
<evidence type="ECO:0000256" key="6">
    <source>
        <dbReference type="SAM" id="MobiDB-lite"/>
    </source>
</evidence>
<evidence type="ECO:0000256" key="5">
    <source>
        <dbReference type="ARBA" id="ARBA00038359"/>
    </source>
</evidence>